<evidence type="ECO:0000256" key="5">
    <source>
        <dbReference type="ARBA" id="ARBA00022989"/>
    </source>
</evidence>
<evidence type="ECO:0000256" key="8">
    <source>
        <dbReference type="RuleBase" id="RU362056"/>
    </source>
</evidence>
<sequence>MELNYNLCGLLNWHPNWLQTFATSKIYLLIYGLLGTTQAMATIYFTSVMTTIEKRFQIPGYLMGLILCGNEISQILLSLILSYLGGQRNRPRWISIGVFFCALSCFVLALPHALYGGGDEALKYTEEYGSHLILNATELVTLHKRNHGLCMKDSEISEKCKITEPYITPLLLIFLSQFVLGIGNSLYYSLGQTYLDDNVKKTKTPMLLGWALFLKTLGPGFGFVLGYTSLRVYIDPTKTPKIDYKDPRWLGWIILGAVMTIFSILVGMFPKELPENSSKTKNVNSNEETKICVCDQLKDSIPAFKRLIKNKILVFNTLSSFFAILGSNSYLVFLAKYIETQFHKKRSDSSIITGPISLLGMALGFLLSGILISKFKPRAKYVLMYNVIVGALYIFGHIGNLFLFCSTAEDKLLANYFNTKSSKMTFNLTRDCNLNCNCETISGYNPVCTTTGHVDAYFSPCYAGCENFDEDSKVFSECACLEYTKYLTKVSNNRNLLGSCVKECGYGFLIFTSIAAINNFLSASGRIGNTLVNYRCISIQDKSSAQGFILMIASLGSMLSPIIFANIIDSTCLIWTENCGKRGSCQLYDQALFLFSTIAVILDFFTFSYGKETLKIYGDVKEDKDEVISKTVETALVIFSSLFEGNFY</sequence>
<dbReference type="InterPro" id="IPR002350">
    <property type="entry name" value="Kazal_dom"/>
</dbReference>
<evidence type="ECO:0000256" key="4">
    <source>
        <dbReference type="ARBA" id="ARBA00022692"/>
    </source>
</evidence>
<dbReference type="SUPFAM" id="SSF103473">
    <property type="entry name" value="MFS general substrate transporter"/>
    <property type="match status" value="1"/>
</dbReference>
<dbReference type="NCBIfam" id="TIGR00805">
    <property type="entry name" value="oat"/>
    <property type="match status" value="1"/>
</dbReference>
<name>A0A336M5S4_CULSO</name>
<dbReference type="AlphaFoldDB" id="A0A336M5S4"/>
<feature type="transmembrane region" description="Helical" evidence="8">
    <location>
        <begin position="548"/>
        <end position="568"/>
    </location>
</feature>
<dbReference type="GO" id="GO:0006811">
    <property type="term" value="P:monoatomic ion transport"/>
    <property type="evidence" value="ECO:0007669"/>
    <property type="project" value="UniProtKB-KW"/>
</dbReference>
<dbReference type="PANTHER" id="PTHR11388:SF131">
    <property type="entry name" value="SOLUTE CARRIER ORGANIC ANION TRANSPORTER FAMILY MEMBER"/>
    <property type="match status" value="1"/>
</dbReference>
<evidence type="ECO:0000259" key="10">
    <source>
        <dbReference type="PROSITE" id="PS51465"/>
    </source>
</evidence>
<comment type="subcellular location">
    <subcellularLocation>
        <location evidence="1 8">Cell membrane</location>
        <topology evidence="1 8">Multi-pass membrane protein</topology>
    </subcellularLocation>
</comment>
<reference evidence="11" key="1">
    <citation type="submission" date="2018-04" db="EMBL/GenBank/DDBJ databases">
        <authorList>
            <person name="Go L.Y."/>
            <person name="Mitchell J.A."/>
        </authorList>
    </citation>
    <scope>NUCLEOTIDE SEQUENCE</scope>
    <source>
        <tissue evidence="11">Whole organism</tissue>
    </source>
</reference>
<evidence type="ECO:0000313" key="11">
    <source>
        <dbReference type="EMBL" id="SSX03938.1"/>
    </source>
</evidence>
<feature type="transmembrane region" description="Helical" evidence="8">
    <location>
        <begin position="249"/>
        <end position="269"/>
    </location>
</feature>
<evidence type="ECO:0000256" key="7">
    <source>
        <dbReference type="ARBA" id="ARBA00023157"/>
    </source>
</evidence>
<feature type="transmembrane region" description="Helical" evidence="8">
    <location>
        <begin position="166"/>
        <end position="187"/>
    </location>
</feature>
<feature type="transmembrane region" description="Helical" evidence="8">
    <location>
        <begin position="26"/>
        <end position="46"/>
    </location>
</feature>
<organism evidence="12">
    <name type="scientific">Culicoides sonorensis</name>
    <name type="common">Biting midge</name>
    <dbReference type="NCBI Taxonomy" id="179676"/>
    <lineage>
        <taxon>Eukaryota</taxon>
        <taxon>Metazoa</taxon>
        <taxon>Ecdysozoa</taxon>
        <taxon>Arthropoda</taxon>
        <taxon>Hexapoda</taxon>
        <taxon>Insecta</taxon>
        <taxon>Pterygota</taxon>
        <taxon>Neoptera</taxon>
        <taxon>Endopterygota</taxon>
        <taxon>Diptera</taxon>
        <taxon>Nematocera</taxon>
        <taxon>Chironomoidea</taxon>
        <taxon>Ceratopogonidae</taxon>
        <taxon>Ceratopogoninae</taxon>
        <taxon>Culicoides</taxon>
        <taxon>Monoculicoides</taxon>
    </lineage>
</organism>
<feature type="transmembrane region" description="Helical" evidence="8">
    <location>
        <begin position="207"/>
        <end position="228"/>
    </location>
</feature>
<comment type="caution">
    <text evidence="8">Lacks conserved residue(s) required for the propagation of feature annotation.</text>
</comment>
<evidence type="ECO:0000259" key="9">
    <source>
        <dbReference type="PROSITE" id="PS50850"/>
    </source>
</evidence>
<comment type="similarity">
    <text evidence="2 8">Belongs to the organo anion transporter (TC 2.A.60) family.</text>
</comment>
<feature type="transmembrane region" description="Helical" evidence="8">
    <location>
        <begin position="312"/>
        <end position="338"/>
    </location>
</feature>
<feature type="transmembrane region" description="Helical" evidence="8">
    <location>
        <begin position="384"/>
        <end position="405"/>
    </location>
</feature>
<dbReference type="Gene3D" id="1.20.1250.20">
    <property type="entry name" value="MFS general substrate transporter like domains"/>
    <property type="match status" value="1"/>
</dbReference>
<dbReference type="Pfam" id="PF03137">
    <property type="entry name" value="OATP"/>
    <property type="match status" value="1"/>
</dbReference>
<dbReference type="InterPro" id="IPR036259">
    <property type="entry name" value="MFS_trans_sf"/>
</dbReference>
<accession>A0A336M5S4</accession>
<keyword evidence="5 8" id="KW-1133">Transmembrane helix</keyword>
<dbReference type="PANTHER" id="PTHR11388">
    <property type="entry name" value="ORGANIC ANION TRANSPORTER"/>
    <property type="match status" value="1"/>
</dbReference>
<protein>
    <recommendedName>
        <fullName evidence="8">Solute carrier organic anion transporter family member</fullName>
    </recommendedName>
</protein>
<dbReference type="InterPro" id="IPR004156">
    <property type="entry name" value="OATP"/>
</dbReference>
<dbReference type="CDD" id="cd17336">
    <property type="entry name" value="MFS_SLCO_OATP"/>
    <property type="match status" value="1"/>
</dbReference>
<keyword evidence="8" id="KW-0406">Ion transport</keyword>
<dbReference type="VEuPathDB" id="VectorBase:CSON010641"/>
<dbReference type="GO" id="GO:0015347">
    <property type="term" value="F:sodium-independent organic anion transmembrane transporter activity"/>
    <property type="evidence" value="ECO:0007669"/>
    <property type="project" value="TreeGrafter"/>
</dbReference>
<dbReference type="InterPro" id="IPR020846">
    <property type="entry name" value="MFS_dom"/>
</dbReference>
<feature type="domain" description="Major facilitator superfamily (MFS) profile" evidence="9">
    <location>
        <begin position="25"/>
        <end position="614"/>
    </location>
</feature>
<keyword evidence="8" id="KW-0813">Transport</keyword>
<gene>
    <name evidence="12" type="primary">CSON010641</name>
</gene>
<evidence type="ECO:0000256" key="3">
    <source>
        <dbReference type="ARBA" id="ARBA00022475"/>
    </source>
</evidence>
<feature type="transmembrane region" description="Helical" evidence="8">
    <location>
        <begin position="58"/>
        <end position="81"/>
    </location>
</feature>
<dbReference type="EMBL" id="UFQT01000438">
    <property type="protein sequence ID" value="SSX24303.1"/>
    <property type="molecule type" value="Genomic_DNA"/>
</dbReference>
<evidence type="ECO:0000256" key="1">
    <source>
        <dbReference type="ARBA" id="ARBA00004651"/>
    </source>
</evidence>
<dbReference type="GO" id="GO:0005886">
    <property type="term" value="C:plasma membrane"/>
    <property type="evidence" value="ECO:0007669"/>
    <property type="project" value="UniProtKB-SubCell"/>
</dbReference>
<keyword evidence="7" id="KW-1015">Disulfide bond</keyword>
<dbReference type="GO" id="GO:0043252">
    <property type="term" value="P:sodium-independent organic anion transport"/>
    <property type="evidence" value="ECO:0007669"/>
    <property type="project" value="TreeGrafter"/>
</dbReference>
<feature type="transmembrane region" description="Helical" evidence="8">
    <location>
        <begin position="588"/>
        <end position="607"/>
    </location>
</feature>
<keyword evidence="3" id="KW-1003">Cell membrane</keyword>
<dbReference type="PROSITE" id="PS51465">
    <property type="entry name" value="KAZAL_2"/>
    <property type="match status" value="1"/>
</dbReference>
<feature type="transmembrane region" description="Helical" evidence="8">
    <location>
        <begin position="93"/>
        <end position="115"/>
    </location>
</feature>
<keyword evidence="6 8" id="KW-0472">Membrane</keyword>
<keyword evidence="4 8" id="KW-0812">Transmembrane</keyword>
<dbReference type="OMA" id="WVIHRTR"/>
<reference evidence="12" key="2">
    <citation type="submission" date="2018-07" db="EMBL/GenBank/DDBJ databases">
        <authorList>
            <person name="Quirk P.G."/>
            <person name="Krulwich T.A."/>
        </authorList>
    </citation>
    <scope>NUCLEOTIDE SEQUENCE</scope>
</reference>
<evidence type="ECO:0000256" key="2">
    <source>
        <dbReference type="ARBA" id="ARBA00009657"/>
    </source>
</evidence>
<evidence type="ECO:0000256" key="6">
    <source>
        <dbReference type="ARBA" id="ARBA00023136"/>
    </source>
</evidence>
<feature type="domain" description="Kazal-like" evidence="10">
    <location>
        <begin position="426"/>
        <end position="479"/>
    </location>
</feature>
<evidence type="ECO:0000313" key="12">
    <source>
        <dbReference type="EMBL" id="SSX24303.1"/>
    </source>
</evidence>
<dbReference type="PROSITE" id="PS50850">
    <property type="entry name" value="MFS"/>
    <property type="match status" value="1"/>
</dbReference>
<dbReference type="EMBL" id="UFQS01000438">
    <property type="protein sequence ID" value="SSX03938.1"/>
    <property type="molecule type" value="Genomic_DNA"/>
</dbReference>
<feature type="transmembrane region" description="Helical" evidence="8">
    <location>
        <begin position="350"/>
        <end position="372"/>
    </location>
</feature>
<proteinExistence type="inferred from homology"/>